<protein>
    <submittedName>
        <fullName evidence="2">Uncharacterized protein</fullName>
    </submittedName>
</protein>
<keyword evidence="1" id="KW-0812">Transmembrane</keyword>
<keyword evidence="3" id="KW-1185">Reference proteome</keyword>
<keyword evidence="1" id="KW-0472">Membrane</keyword>
<reference evidence="2 3" key="1">
    <citation type="submission" date="2020-01" db="EMBL/GenBank/DDBJ databases">
        <title>Genome analysis of Anaerocolumna sp. CBA3638.</title>
        <authorList>
            <person name="Kim J."/>
            <person name="Roh S.W."/>
        </authorList>
    </citation>
    <scope>NUCLEOTIDE SEQUENCE [LARGE SCALE GENOMIC DNA]</scope>
    <source>
        <strain evidence="2 3">CBA3638</strain>
    </source>
</reference>
<dbReference type="KEGG" id="anr:Ana3638_03620"/>
<dbReference type="AlphaFoldDB" id="A0A6P1TIQ7"/>
<dbReference type="EMBL" id="CP048000">
    <property type="protein sequence ID" value="QHQ59982.1"/>
    <property type="molecule type" value="Genomic_DNA"/>
</dbReference>
<evidence type="ECO:0000256" key="1">
    <source>
        <dbReference type="SAM" id="Phobius"/>
    </source>
</evidence>
<evidence type="ECO:0000313" key="3">
    <source>
        <dbReference type="Proteomes" id="UP000464314"/>
    </source>
</evidence>
<evidence type="ECO:0000313" key="2">
    <source>
        <dbReference type="EMBL" id="QHQ59982.1"/>
    </source>
</evidence>
<feature type="transmembrane region" description="Helical" evidence="1">
    <location>
        <begin position="6"/>
        <end position="25"/>
    </location>
</feature>
<keyword evidence="1" id="KW-1133">Transmembrane helix</keyword>
<dbReference type="RefSeq" id="WP_161836818.1">
    <property type="nucleotide sequence ID" value="NZ_CP048000.1"/>
</dbReference>
<gene>
    <name evidence="2" type="ORF">Ana3638_03620</name>
</gene>
<sequence>MSKQTAPTLVTFSMLIILMSIVILVGNLKTKDEISVPSITNKGSLIQEEKNNITEKTVLTVLENSLNQLESQKNMAGNEYATYISQLENYFKNSNVNLEESELTEVANKIAQLLALMKLEQKNDFTKMSFDGRELALRISSEIYHICGLKLSVSTQGNIMEVQDSSGKIIYETEKNAQQPEFQWNTLIISVTFIFYYCLSI</sequence>
<name>A0A6P1TIQ7_9FIRM</name>
<organism evidence="2 3">
    <name type="scientific">Anaerocolumna sedimenticola</name>
    <dbReference type="NCBI Taxonomy" id="2696063"/>
    <lineage>
        <taxon>Bacteria</taxon>
        <taxon>Bacillati</taxon>
        <taxon>Bacillota</taxon>
        <taxon>Clostridia</taxon>
        <taxon>Lachnospirales</taxon>
        <taxon>Lachnospiraceae</taxon>
        <taxon>Anaerocolumna</taxon>
    </lineage>
</organism>
<accession>A0A6P1TIQ7</accession>
<dbReference type="Proteomes" id="UP000464314">
    <property type="component" value="Chromosome"/>
</dbReference>
<proteinExistence type="predicted"/>